<accession>A0A383A3W7</accession>
<feature type="non-terminal residue" evidence="1">
    <location>
        <position position="1"/>
    </location>
</feature>
<name>A0A383A3W7_9ZZZZ</name>
<reference evidence="1" key="1">
    <citation type="submission" date="2018-05" db="EMBL/GenBank/DDBJ databases">
        <authorList>
            <person name="Lanie J.A."/>
            <person name="Ng W.-L."/>
            <person name="Kazmierczak K.M."/>
            <person name="Andrzejewski T.M."/>
            <person name="Davidsen T.M."/>
            <person name="Wayne K.J."/>
            <person name="Tettelin H."/>
            <person name="Glass J.I."/>
            <person name="Rusch D."/>
            <person name="Podicherti R."/>
            <person name="Tsui H.-C.T."/>
            <person name="Winkler M.E."/>
        </authorList>
    </citation>
    <scope>NUCLEOTIDE SEQUENCE</scope>
</reference>
<dbReference type="AlphaFoldDB" id="A0A383A3W7"/>
<proteinExistence type="predicted"/>
<dbReference type="EMBL" id="UINC01188611">
    <property type="protein sequence ID" value="SVE01915.1"/>
    <property type="molecule type" value="Genomic_DNA"/>
</dbReference>
<sequence length="46" mass="5350">DKAAFSLTLLQEKLTQEEFLYEENWLIVRGELSDRMTDVMAACLDL</sequence>
<evidence type="ECO:0000313" key="1">
    <source>
        <dbReference type="EMBL" id="SVE01915.1"/>
    </source>
</evidence>
<protein>
    <submittedName>
        <fullName evidence="1">Uncharacterized protein</fullName>
    </submittedName>
</protein>
<gene>
    <name evidence="1" type="ORF">METZ01_LOCUS454769</name>
</gene>
<organism evidence="1">
    <name type="scientific">marine metagenome</name>
    <dbReference type="NCBI Taxonomy" id="408172"/>
    <lineage>
        <taxon>unclassified sequences</taxon>
        <taxon>metagenomes</taxon>
        <taxon>ecological metagenomes</taxon>
    </lineage>
</organism>